<evidence type="ECO:0000256" key="2">
    <source>
        <dbReference type="SAM" id="Phobius"/>
    </source>
</evidence>
<feature type="transmembrane region" description="Helical" evidence="2">
    <location>
        <begin position="166"/>
        <end position="186"/>
    </location>
</feature>
<dbReference type="OrthoDB" id="660047at2"/>
<keyword evidence="2" id="KW-1133">Transmembrane helix</keyword>
<evidence type="ECO:0000313" key="3">
    <source>
        <dbReference type="EMBL" id="KEQ31814.1"/>
    </source>
</evidence>
<feature type="transmembrane region" description="Helical" evidence="2">
    <location>
        <begin position="142"/>
        <end position="159"/>
    </location>
</feature>
<keyword evidence="4" id="KW-1185">Reference proteome</keyword>
<sequence>MIVYPSESVKNLQLIQQIQDEAAYTGITAAEIGAIAKAHPVTFYIPTFLVRAGLFLLTVVIVFASSALLSLLFGGLMRDKNLPYALLLFGLLCYLALEKLCKKYQHYQAGTDDALTLLSSGFLLTGVLWLHEINTQSWSPSAWYLFASLSTAVISLWYVIRFASPLMTIISASALLMAFLTALHILNPSGILLIPFGALFFAASLCYLVLNTKMKAILTLYSSCLAVLIQFAVFTAGLAFNYYVADQTGKELSGTTFQVPLPYFFWVWTFVFPLVCIGYALKKHSRMLLNSGIILLTAAGLTFKYYDTLVPFEYLLSGAGALLLLLSWRLLKWLKNPRYGLAGQVPFPQNNTDQERVDSIIISATLPQQKQHLPDRFGGGNFGGGGSSSDF</sequence>
<feature type="compositionally biased region" description="Gly residues" evidence="1">
    <location>
        <begin position="377"/>
        <end position="391"/>
    </location>
</feature>
<gene>
    <name evidence="3" type="ORF">N180_12180</name>
</gene>
<accession>A0A081PM91</accession>
<feature type="transmembrane region" description="Helical" evidence="2">
    <location>
        <begin position="113"/>
        <end position="130"/>
    </location>
</feature>
<name>A0A081PM91_9SPHI</name>
<dbReference type="RefSeq" id="WP_037437595.1">
    <property type="nucleotide sequence ID" value="NZ_JNFF01000001.1"/>
</dbReference>
<feature type="transmembrane region" description="Helical" evidence="2">
    <location>
        <begin position="217"/>
        <end position="243"/>
    </location>
</feature>
<feature type="region of interest" description="Disordered" evidence="1">
    <location>
        <begin position="371"/>
        <end position="391"/>
    </location>
</feature>
<feature type="transmembrane region" description="Helical" evidence="2">
    <location>
        <begin position="263"/>
        <end position="281"/>
    </location>
</feature>
<dbReference type="Proteomes" id="UP000028007">
    <property type="component" value="Unassembled WGS sequence"/>
</dbReference>
<keyword evidence="2" id="KW-0812">Transmembrane</keyword>
<proteinExistence type="predicted"/>
<reference evidence="3 4" key="1">
    <citation type="journal article" date="1992" name="Int. J. Syst. Bacteriol.">
        <title>Sphingobacterium antarcticus sp. nov. a Psychrotrophic Bacterium from the Soils of Schirmacher Oasis, Antarctica.</title>
        <authorList>
            <person name="Shivaji S."/>
            <person name="Ray M.K."/>
            <person name="Rao N.S."/>
            <person name="Saiserr L."/>
            <person name="Jagannadham M.V."/>
            <person name="Kumar G.S."/>
            <person name="Reddy G."/>
            <person name="Bhargava P.M."/>
        </authorList>
    </citation>
    <scope>NUCLEOTIDE SEQUENCE [LARGE SCALE GENOMIC DNA]</scope>
    <source>
        <strain evidence="3 4">4BY</strain>
    </source>
</reference>
<evidence type="ECO:0008006" key="5">
    <source>
        <dbReference type="Google" id="ProtNLM"/>
    </source>
</evidence>
<evidence type="ECO:0000313" key="4">
    <source>
        <dbReference type="Proteomes" id="UP000028007"/>
    </source>
</evidence>
<protein>
    <recommendedName>
        <fullName evidence="5">DUF2157 domain-containing protein</fullName>
    </recommendedName>
</protein>
<feature type="transmembrane region" description="Helical" evidence="2">
    <location>
        <begin position="288"/>
        <end position="306"/>
    </location>
</feature>
<keyword evidence="2" id="KW-0472">Membrane</keyword>
<feature type="transmembrane region" description="Helical" evidence="2">
    <location>
        <begin position="54"/>
        <end position="76"/>
    </location>
</feature>
<feature type="transmembrane region" description="Helical" evidence="2">
    <location>
        <begin position="312"/>
        <end position="331"/>
    </location>
</feature>
<dbReference type="eggNOG" id="ENOG502ZHN5">
    <property type="taxonomic scope" value="Bacteria"/>
</dbReference>
<dbReference type="EMBL" id="JNFF01000001">
    <property type="protein sequence ID" value="KEQ31814.1"/>
    <property type="molecule type" value="Genomic_DNA"/>
</dbReference>
<dbReference type="AlphaFoldDB" id="A0A081PM91"/>
<organism evidence="3 4">
    <name type="scientific">Pedobacter antarcticus 4BY</name>
    <dbReference type="NCBI Taxonomy" id="1358423"/>
    <lineage>
        <taxon>Bacteria</taxon>
        <taxon>Pseudomonadati</taxon>
        <taxon>Bacteroidota</taxon>
        <taxon>Sphingobacteriia</taxon>
        <taxon>Sphingobacteriales</taxon>
        <taxon>Sphingobacteriaceae</taxon>
        <taxon>Pedobacter</taxon>
    </lineage>
</organism>
<feature type="transmembrane region" description="Helical" evidence="2">
    <location>
        <begin position="82"/>
        <end position="101"/>
    </location>
</feature>
<evidence type="ECO:0000256" key="1">
    <source>
        <dbReference type="SAM" id="MobiDB-lite"/>
    </source>
</evidence>
<feature type="transmembrane region" description="Helical" evidence="2">
    <location>
        <begin position="192"/>
        <end position="210"/>
    </location>
</feature>
<comment type="caution">
    <text evidence="3">The sequence shown here is derived from an EMBL/GenBank/DDBJ whole genome shotgun (WGS) entry which is preliminary data.</text>
</comment>